<evidence type="ECO:0000313" key="7">
    <source>
        <dbReference type="EMBL" id="KAB1443713.1"/>
    </source>
</evidence>
<dbReference type="InterPro" id="IPR001851">
    <property type="entry name" value="ABC_transp_permease"/>
</dbReference>
<feature type="transmembrane region" description="Helical" evidence="6">
    <location>
        <begin position="325"/>
        <end position="347"/>
    </location>
</feature>
<feature type="transmembrane region" description="Helical" evidence="6">
    <location>
        <begin position="16"/>
        <end position="39"/>
    </location>
</feature>
<name>A0A6N6N754_9BACT</name>
<sequence>MITGLKLRKRDEPWKWGALVVFLGALLISLVASGLLLAGQGKDAFEGFRILWEGSFGHVWALEGALLKSIPIFLCSLGVAVTFRMQIWNIGAEGQFALGAIGATWMALSFPDLPIYLLLPLMFFMAFVLGGLWAAIPGALRIKLKVNEIISTLMLNYIAILLLDYLVFGVWKDPTSFGFPMTAEFSPNATIPAFGATKLHWGILVCVLVGVIFWAFMRYTRLGYELKASGQGPRVARYAGMPYGFLVMFVMCVSGGLAGIAGCVETSGVVGRLQPSIMVGYGYTAIVVAWLARLEPLNIAFASFLLAALRVGVENLQLEMQIPAAFGEIMEGMILLSVLAGQFLLAYKLERRTRSE</sequence>
<keyword evidence="2" id="KW-1003">Cell membrane</keyword>
<evidence type="ECO:0000313" key="8">
    <source>
        <dbReference type="Proteomes" id="UP000438699"/>
    </source>
</evidence>
<feature type="transmembrane region" description="Helical" evidence="6">
    <location>
        <begin position="297"/>
        <end position="313"/>
    </location>
</feature>
<comment type="subcellular location">
    <subcellularLocation>
        <location evidence="1">Cell membrane</location>
        <topology evidence="1">Multi-pass membrane protein</topology>
    </subcellularLocation>
</comment>
<keyword evidence="3 6" id="KW-0812">Transmembrane</keyword>
<dbReference type="GO" id="GO:0022857">
    <property type="term" value="F:transmembrane transporter activity"/>
    <property type="evidence" value="ECO:0007669"/>
    <property type="project" value="InterPro"/>
</dbReference>
<dbReference type="GO" id="GO:0005886">
    <property type="term" value="C:plasma membrane"/>
    <property type="evidence" value="ECO:0007669"/>
    <property type="project" value="UniProtKB-SubCell"/>
</dbReference>
<gene>
    <name evidence="7" type="ORF">F8A88_05610</name>
</gene>
<dbReference type="RefSeq" id="WP_151150086.1">
    <property type="nucleotide sequence ID" value="NZ_WAIE01000001.1"/>
</dbReference>
<dbReference type="CDD" id="cd06580">
    <property type="entry name" value="TM_PBP1_transp_TpRbsC_like"/>
    <property type="match status" value="1"/>
</dbReference>
<proteinExistence type="predicted"/>
<dbReference type="Pfam" id="PF02653">
    <property type="entry name" value="BPD_transp_2"/>
    <property type="match status" value="1"/>
</dbReference>
<evidence type="ECO:0000256" key="2">
    <source>
        <dbReference type="ARBA" id="ARBA00022475"/>
    </source>
</evidence>
<dbReference type="AlphaFoldDB" id="A0A6N6N754"/>
<dbReference type="OrthoDB" id="9809785at2"/>
<protein>
    <submittedName>
        <fullName evidence="7">ABC transporter permease</fullName>
    </submittedName>
</protein>
<organism evidence="7 8">
    <name type="scientific">Pseudodesulfovibrio senegalensis</name>
    <dbReference type="NCBI Taxonomy" id="1721087"/>
    <lineage>
        <taxon>Bacteria</taxon>
        <taxon>Pseudomonadati</taxon>
        <taxon>Thermodesulfobacteriota</taxon>
        <taxon>Desulfovibrionia</taxon>
        <taxon>Desulfovibrionales</taxon>
        <taxon>Desulfovibrionaceae</taxon>
    </lineage>
</organism>
<keyword evidence="4 6" id="KW-1133">Transmembrane helix</keyword>
<comment type="caution">
    <text evidence="7">The sequence shown here is derived from an EMBL/GenBank/DDBJ whole genome shotgun (WGS) entry which is preliminary data.</text>
</comment>
<feature type="transmembrane region" description="Helical" evidence="6">
    <location>
        <begin position="148"/>
        <end position="171"/>
    </location>
</feature>
<evidence type="ECO:0000256" key="4">
    <source>
        <dbReference type="ARBA" id="ARBA00022989"/>
    </source>
</evidence>
<feature type="transmembrane region" description="Helical" evidence="6">
    <location>
        <begin position="273"/>
        <end position="292"/>
    </location>
</feature>
<dbReference type="PANTHER" id="PTHR47089">
    <property type="entry name" value="ABC TRANSPORTER, PERMEASE PROTEIN"/>
    <property type="match status" value="1"/>
</dbReference>
<feature type="transmembrane region" description="Helical" evidence="6">
    <location>
        <begin position="90"/>
        <end position="108"/>
    </location>
</feature>
<keyword evidence="8" id="KW-1185">Reference proteome</keyword>
<feature type="transmembrane region" description="Helical" evidence="6">
    <location>
        <begin position="238"/>
        <end position="261"/>
    </location>
</feature>
<evidence type="ECO:0000256" key="3">
    <source>
        <dbReference type="ARBA" id="ARBA00022692"/>
    </source>
</evidence>
<feature type="transmembrane region" description="Helical" evidence="6">
    <location>
        <begin position="59"/>
        <end position="83"/>
    </location>
</feature>
<evidence type="ECO:0000256" key="1">
    <source>
        <dbReference type="ARBA" id="ARBA00004651"/>
    </source>
</evidence>
<accession>A0A6N6N754</accession>
<evidence type="ECO:0000256" key="5">
    <source>
        <dbReference type="ARBA" id="ARBA00023136"/>
    </source>
</evidence>
<feature type="transmembrane region" description="Helical" evidence="6">
    <location>
        <begin position="114"/>
        <end position="136"/>
    </location>
</feature>
<feature type="transmembrane region" description="Helical" evidence="6">
    <location>
        <begin position="199"/>
        <end position="217"/>
    </location>
</feature>
<dbReference type="EMBL" id="WAIE01000001">
    <property type="protein sequence ID" value="KAB1443713.1"/>
    <property type="molecule type" value="Genomic_DNA"/>
</dbReference>
<keyword evidence="5 6" id="KW-0472">Membrane</keyword>
<dbReference type="Proteomes" id="UP000438699">
    <property type="component" value="Unassembled WGS sequence"/>
</dbReference>
<dbReference type="PANTHER" id="PTHR47089:SF1">
    <property type="entry name" value="GUANOSINE ABC TRANSPORTER PERMEASE PROTEIN NUPP"/>
    <property type="match status" value="1"/>
</dbReference>
<reference evidence="7 8" key="1">
    <citation type="journal article" date="2017" name="Int. J. Syst. Evol. Microbiol.">
        <title>Desulfovibrio senegalensis sp. nov., a mesophilic sulfate reducer isolated from marine sediment.</title>
        <authorList>
            <person name="Thioye A."/>
            <person name="Gam Z.B.A."/>
            <person name="Mbengue M."/>
            <person name="Cayol J.L."/>
            <person name="Joseph-Bartoli M."/>
            <person name="Toure-Kane C."/>
            <person name="Labat M."/>
        </authorList>
    </citation>
    <scope>NUCLEOTIDE SEQUENCE [LARGE SCALE GENOMIC DNA]</scope>
    <source>
        <strain evidence="7 8">DSM 101509</strain>
    </source>
</reference>
<evidence type="ECO:0000256" key="6">
    <source>
        <dbReference type="SAM" id="Phobius"/>
    </source>
</evidence>